<dbReference type="InterPro" id="IPR052402">
    <property type="entry name" value="ADCK_kinase"/>
</dbReference>
<reference evidence="3" key="1">
    <citation type="submission" date="2023-03" db="EMBL/GenBank/DDBJ databases">
        <title>Mating type loci evolution in Malassezia.</title>
        <authorList>
            <person name="Coelho M.A."/>
        </authorList>
    </citation>
    <scope>NUCLEOTIDE SEQUENCE</scope>
    <source>
        <strain evidence="3">CBS 14135</strain>
    </source>
</reference>
<dbReference type="PANTHER" id="PTHR45890">
    <property type="entry name" value="AARF DOMAIN CONTAINING KINASE 2 (PREDICTED)"/>
    <property type="match status" value="1"/>
</dbReference>
<organism evidence="3 4">
    <name type="scientific">Malassezia brasiliensis</name>
    <dbReference type="NCBI Taxonomy" id="1821822"/>
    <lineage>
        <taxon>Eukaryota</taxon>
        <taxon>Fungi</taxon>
        <taxon>Dikarya</taxon>
        <taxon>Basidiomycota</taxon>
        <taxon>Ustilaginomycotina</taxon>
        <taxon>Malasseziomycetes</taxon>
        <taxon>Malasseziales</taxon>
        <taxon>Malasseziaceae</taxon>
        <taxon>Malassezia</taxon>
    </lineage>
</organism>
<feature type="domain" description="ABC1 atypical kinase-like" evidence="2">
    <location>
        <begin position="186"/>
        <end position="334"/>
    </location>
</feature>
<dbReference type="AlphaFoldDB" id="A0AAF0ITS0"/>
<dbReference type="Pfam" id="PF03109">
    <property type="entry name" value="ABC1"/>
    <property type="match status" value="2"/>
</dbReference>
<dbReference type="InterPro" id="IPR004147">
    <property type="entry name" value="ABC1_dom"/>
</dbReference>
<evidence type="ECO:0000313" key="4">
    <source>
        <dbReference type="Proteomes" id="UP001216638"/>
    </source>
</evidence>
<accession>A0AAF0ITS0</accession>
<comment type="similarity">
    <text evidence="1">Belongs to the protein kinase superfamily. ADCK protein kinase family.</text>
</comment>
<protein>
    <recommendedName>
        <fullName evidence="2">ABC1 atypical kinase-like domain-containing protein</fullName>
    </recommendedName>
</protein>
<dbReference type="EMBL" id="CP119953">
    <property type="protein sequence ID" value="WFC96183.1"/>
    <property type="molecule type" value="Genomic_DNA"/>
</dbReference>
<evidence type="ECO:0000259" key="2">
    <source>
        <dbReference type="Pfam" id="PF03109"/>
    </source>
</evidence>
<dbReference type="InterPro" id="IPR044095">
    <property type="entry name" value="ADCK2_dom"/>
</dbReference>
<sequence length="598" mass="68469">MPILVIKRFLVLALLFGPVILAIPLLFLGRTKVTRSASGQLVHGERWGALMWYDLLVAQMGHAGPTFVKLGQWAGSRHDLFPDELCNRFAKLHSNNSPHAFKHTKRVLEHAFQKPFDEIFESFDRTPVGVGAVGQVYKARVRHNLLPPSYLEAKHHRESQLPDAAQRIGEELALMYEHDEERRPTAAVAIKVLHPNVRRTIGLDIRIMRFFANALNALPGMKWVSLPEEVHQFATLMFSQLDLRHEAYNLARFERNFARRNSAISFPRPLLEFCSKDVLVEEMIDAVPLKYFLRLGGLDYDARIADLGLDAFLNMLLIDNFTHADLHPGNIMVSFYRRTTRTILQNLLSRILAHFDPDYRLSAQYKTGIIPDKMAVQELLSKKDDKRAWHDELQQMEEQGYLPELVFLDAGLVSELSPKNLRNFLDLFAAIANFDGRLAGRLMVERCRSPELVTDKAGFERTMEHIVSSVKNNTFNLANLQIGDVLSEALKAVREYHVKMEPDFVDTVLSILILEGIGRRLDPDLDLFRSAIPILRSLGHRMSGDESQLAMLRENASWKNVFPMVKLWFYVETRSMLMGLTNSPERVDAFIRYGWLSE</sequence>
<feature type="domain" description="ABC1 atypical kinase-like" evidence="2">
    <location>
        <begin position="92"/>
        <end position="142"/>
    </location>
</feature>
<dbReference type="SUPFAM" id="SSF56112">
    <property type="entry name" value="Protein kinase-like (PK-like)"/>
    <property type="match status" value="1"/>
</dbReference>
<evidence type="ECO:0000313" key="3">
    <source>
        <dbReference type="EMBL" id="WFC96183.1"/>
    </source>
</evidence>
<dbReference type="Proteomes" id="UP001216638">
    <property type="component" value="Chromosome 3"/>
</dbReference>
<gene>
    <name evidence="3" type="ORF">MBRA1_002839</name>
</gene>
<name>A0AAF0ITS0_9BASI</name>
<dbReference type="GO" id="GO:0005739">
    <property type="term" value="C:mitochondrion"/>
    <property type="evidence" value="ECO:0007669"/>
    <property type="project" value="TreeGrafter"/>
</dbReference>
<evidence type="ECO:0000256" key="1">
    <source>
        <dbReference type="ARBA" id="ARBA00009670"/>
    </source>
</evidence>
<proteinExistence type="inferred from homology"/>
<dbReference type="InterPro" id="IPR011009">
    <property type="entry name" value="Kinase-like_dom_sf"/>
</dbReference>
<keyword evidence="4" id="KW-1185">Reference proteome</keyword>
<dbReference type="CDD" id="cd13971">
    <property type="entry name" value="ADCK2-like"/>
    <property type="match status" value="1"/>
</dbReference>
<dbReference type="PANTHER" id="PTHR45890:SF1">
    <property type="entry name" value="AARF DOMAIN CONTAINING KINASE 2"/>
    <property type="match status" value="1"/>
</dbReference>